<dbReference type="HOGENOM" id="CLU_400764_0_0_1"/>
<sequence>MTKDTESSVTDGSQNDTSDTLRFRQLIKGDIKQDSLREFVSYTADGDRITLVGAKSDVITLEMTSKASCHVPFPFIVACLDSPVNERPLDVLHVGVNLVDIYENCHVLEAQQLSLEPVYMTICSTEVPESRLVASQWSPQILSNGQMLLAALNTYGAITLLCKPAEHTHWSRLDGLNVSTTLRDTLLPVRNVSKIQNFKQFKAFIDRAWITMFTWRPANEPNAGHVLVLGTANGSLWSLTLSSDARTLLQHRVLNTSLNRICYMLAFEDLLLVGDVSGVVHLYRFNNDEESGLSLIRPVWEKADRMGLQKAIISRFTERECYYISLCKAANLLIWCIPWQEGNEWLHTRIYVGGMKITGLCTLDSTSFAVATSTSKLYRINLSQEDKKLTASMQPVAIDDCEDYQIIGLFSSRQRNLLTVLFHPNKEYAGNIYATSLRNQLKLRVGKIHNGNILTKLADTFQPNTPINQSTDLLAELRLELFATSKNLQKYINFHRLTAFQFDKEATESQQHQLQLKYHIMATIFHLRANLLWLTLQTEESHKEMQLLLAMLAMTHMRLRLKYLCSLKELSPFQKEAAQCMFAEAQRLKKLLLEDSRKGLDSPETENLPNSKGTHDRHCFQEAFVQQMKINFDDLHAQLGKDVIEIPEEEQPKRRCCVSYLQLPFSLDRRYCSQCSRPVLVDQEKLLQLYKPGSTLLCPCCHGSYALDLATA</sequence>
<protein>
    <submittedName>
        <fullName evidence="1">GL22624</fullName>
    </submittedName>
</protein>
<dbReference type="PhylomeDB" id="B4H1K3"/>
<dbReference type="SUPFAM" id="SSF50978">
    <property type="entry name" value="WD40 repeat-like"/>
    <property type="match status" value="1"/>
</dbReference>
<gene>
    <name evidence="1" type="primary">Dper\GL22624</name>
    <name evidence="1" type="ORF">Dper_GL22624</name>
</gene>
<dbReference type="AlphaFoldDB" id="B4H1K3"/>
<dbReference type="Proteomes" id="UP000008744">
    <property type="component" value="Unassembled WGS sequence"/>
</dbReference>
<evidence type="ECO:0000313" key="2">
    <source>
        <dbReference type="Proteomes" id="UP000008744"/>
    </source>
</evidence>
<dbReference type="InterPro" id="IPR036322">
    <property type="entry name" value="WD40_repeat_dom_sf"/>
</dbReference>
<reference evidence="1 2" key="1">
    <citation type="journal article" date="2007" name="Nature">
        <title>Evolution of genes and genomes on the Drosophila phylogeny.</title>
        <authorList>
            <consortium name="Drosophila 12 Genomes Consortium"/>
            <person name="Clark A.G."/>
            <person name="Eisen M.B."/>
            <person name="Smith D.R."/>
            <person name="Bergman C.M."/>
            <person name="Oliver B."/>
            <person name="Markow T.A."/>
            <person name="Kaufman T.C."/>
            <person name="Kellis M."/>
            <person name="Gelbart W."/>
            <person name="Iyer V.N."/>
            <person name="Pollard D.A."/>
            <person name="Sackton T.B."/>
            <person name="Larracuente A.M."/>
            <person name="Singh N.D."/>
            <person name="Abad J.P."/>
            <person name="Abt D.N."/>
            <person name="Adryan B."/>
            <person name="Aguade M."/>
            <person name="Akashi H."/>
            <person name="Anderson W.W."/>
            <person name="Aquadro C.F."/>
            <person name="Ardell D.H."/>
            <person name="Arguello R."/>
            <person name="Artieri C.G."/>
            <person name="Barbash D.A."/>
            <person name="Barker D."/>
            <person name="Barsanti P."/>
            <person name="Batterham P."/>
            <person name="Batzoglou S."/>
            <person name="Begun D."/>
            <person name="Bhutkar A."/>
            <person name="Blanco E."/>
            <person name="Bosak S.A."/>
            <person name="Bradley R.K."/>
            <person name="Brand A.D."/>
            <person name="Brent M.R."/>
            <person name="Brooks A.N."/>
            <person name="Brown R.H."/>
            <person name="Butlin R.K."/>
            <person name="Caggese C."/>
            <person name="Calvi B.R."/>
            <person name="Bernardo de Carvalho A."/>
            <person name="Caspi A."/>
            <person name="Castrezana S."/>
            <person name="Celniker S.E."/>
            <person name="Chang J.L."/>
            <person name="Chapple C."/>
            <person name="Chatterji S."/>
            <person name="Chinwalla A."/>
            <person name="Civetta A."/>
            <person name="Clifton S.W."/>
            <person name="Comeron J.M."/>
            <person name="Costello J.C."/>
            <person name="Coyne J.A."/>
            <person name="Daub J."/>
            <person name="David R.G."/>
            <person name="Delcher A.L."/>
            <person name="Delehaunty K."/>
            <person name="Do C.B."/>
            <person name="Ebling H."/>
            <person name="Edwards K."/>
            <person name="Eickbush T."/>
            <person name="Evans J.D."/>
            <person name="Filipski A."/>
            <person name="Findeiss S."/>
            <person name="Freyhult E."/>
            <person name="Fulton L."/>
            <person name="Fulton R."/>
            <person name="Garcia A.C."/>
            <person name="Gardiner A."/>
            <person name="Garfield D.A."/>
            <person name="Garvin B.E."/>
            <person name="Gibson G."/>
            <person name="Gilbert D."/>
            <person name="Gnerre S."/>
            <person name="Godfrey J."/>
            <person name="Good R."/>
            <person name="Gotea V."/>
            <person name="Gravely B."/>
            <person name="Greenberg A.J."/>
            <person name="Griffiths-Jones S."/>
            <person name="Gross S."/>
            <person name="Guigo R."/>
            <person name="Gustafson E.A."/>
            <person name="Haerty W."/>
            <person name="Hahn M.W."/>
            <person name="Halligan D.L."/>
            <person name="Halpern A.L."/>
            <person name="Halter G.M."/>
            <person name="Han M.V."/>
            <person name="Heger A."/>
            <person name="Hillier L."/>
            <person name="Hinrichs A.S."/>
            <person name="Holmes I."/>
            <person name="Hoskins R.A."/>
            <person name="Hubisz M.J."/>
            <person name="Hultmark D."/>
            <person name="Huntley M.A."/>
            <person name="Jaffe D.B."/>
            <person name="Jagadeeshan S."/>
            <person name="Jeck W.R."/>
            <person name="Johnson J."/>
            <person name="Jones C.D."/>
            <person name="Jordan W.C."/>
            <person name="Karpen G.H."/>
            <person name="Kataoka E."/>
            <person name="Keightley P.D."/>
            <person name="Kheradpour P."/>
            <person name="Kirkness E.F."/>
            <person name="Koerich L.B."/>
            <person name="Kristiansen K."/>
            <person name="Kudrna D."/>
            <person name="Kulathinal R.J."/>
            <person name="Kumar S."/>
            <person name="Kwok R."/>
            <person name="Lander E."/>
            <person name="Langley C.H."/>
            <person name="Lapoint R."/>
            <person name="Lazzaro B.P."/>
            <person name="Lee S.J."/>
            <person name="Levesque L."/>
            <person name="Li R."/>
            <person name="Lin C.F."/>
            <person name="Lin M.F."/>
            <person name="Lindblad-Toh K."/>
            <person name="Llopart A."/>
            <person name="Long M."/>
            <person name="Low L."/>
            <person name="Lozovsky E."/>
            <person name="Lu J."/>
            <person name="Luo M."/>
            <person name="Machado C.A."/>
            <person name="Makalowski W."/>
            <person name="Marzo M."/>
            <person name="Matsuda M."/>
            <person name="Matzkin L."/>
            <person name="McAllister B."/>
            <person name="McBride C.S."/>
            <person name="McKernan B."/>
            <person name="McKernan K."/>
            <person name="Mendez-Lago M."/>
            <person name="Minx P."/>
            <person name="Mollenhauer M.U."/>
            <person name="Montooth K."/>
            <person name="Mount S.M."/>
            <person name="Mu X."/>
            <person name="Myers E."/>
            <person name="Negre B."/>
            <person name="Newfeld S."/>
            <person name="Nielsen R."/>
            <person name="Noor M.A."/>
            <person name="O'Grady P."/>
            <person name="Pachter L."/>
            <person name="Papaceit M."/>
            <person name="Parisi M.J."/>
            <person name="Parisi M."/>
            <person name="Parts L."/>
            <person name="Pedersen J.S."/>
            <person name="Pesole G."/>
            <person name="Phillippy A.M."/>
            <person name="Ponting C.P."/>
            <person name="Pop M."/>
            <person name="Porcelli D."/>
            <person name="Powell J.R."/>
            <person name="Prohaska S."/>
            <person name="Pruitt K."/>
            <person name="Puig M."/>
            <person name="Quesneville H."/>
            <person name="Ram K.R."/>
            <person name="Rand D."/>
            <person name="Rasmussen M.D."/>
            <person name="Reed L.K."/>
            <person name="Reenan R."/>
            <person name="Reily A."/>
            <person name="Remington K.A."/>
            <person name="Rieger T.T."/>
            <person name="Ritchie M.G."/>
            <person name="Robin C."/>
            <person name="Rogers Y.H."/>
            <person name="Rohde C."/>
            <person name="Rozas J."/>
            <person name="Rubenfield M.J."/>
            <person name="Ruiz A."/>
            <person name="Russo S."/>
            <person name="Salzberg S.L."/>
            <person name="Sanchez-Gracia A."/>
            <person name="Saranga D.J."/>
            <person name="Sato H."/>
            <person name="Schaeffer S.W."/>
            <person name="Schatz M.C."/>
            <person name="Schlenke T."/>
            <person name="Schwartz R."/>
            <person name="Segarra C."/>
            <person name="Singh R.S."/>
            <person name="Sirot L."/>
            <person name="Sirota M."/>
            <person name="Sisneros N.B."/>
            <person name="Smith C.D."/>
            <person name="Smith T.F."/>
            <person name="Spieth J."/>
            <person name="Stage D.E."/>
            <person name="Stark A."/>
            <person name="Stephan W."/>
            <person name="Strausberg R.L."/>
            <person name="Strempel S."/>
            <person name="Sturgill D."/>
            <person name="Sutton G."/>
            <person name="Sutton G.G."/>
            <person name="Tao W."/>
            <person name="Teichmann S."/>
            <person name="Tobari Y.N."/>
            <person name="Tomimura Y."/>
            <person name="Tsolas J.M."/>
            <person name="Valente V.L."/>
            <person name="Venter E."/>
            <person name="Venter J.C."/>
            <person name="Vicario S."/>
            <person name="Vieira F.G."/>
            <person name="Vilella A.J."/>
            <person name="Villasante A."/>
            <person name="Walenz B."/>
            <person name="Wang J."/>
            <person name="Wasserman M."/>
            <person name="Watts T."/>
            <person name="Wilson D."/>
            <person name="Wilson R.K."/>
            <person name="Wing R.A."/>
            <person name="Wolfner M.F."/>
            <person name="Wong A."/>
            <person name="Wong G.K."/>
            <person name="Wu C.I."/>
            <person name="Wu G."/>
            <person name="Yamamoto D."/>
            <person name="Yang H.P."/>
            <person name="Yang S.P."/>
            <person name="Yorke J.A."/>
            <person name="Yoshida K."/>
            <person name="Zdobnov E."/>
            <person name="Zhang P."/>
            <person name="Zhang Y."/>
            <person name="Zimin A.V."/>
            <person name="Baldwin J."/>
            <person name="Abdouelleil A."/>
            <person name="Abdulkadir J."/>
            <person name="Abebe A."/>
            <person name="Abera B."/>
            <person name="Abreu J."/>
            <person name="Acer S.C."/>
            <person name="Aftuck L."/>
            <person name="Alexander A."/>
            <person name="An P."/>
            <person name="Anderson E."/>
            <person name="Anderson S."/>
            <person name="Arachi H."/>
            <person name="Azer M."/>
            <person name="Bachantsang P."/>
            <person name="Barry A."/>
            <person name="Bayul T."/>
            <person name="Berlin A."/>
            <person name="Bessette D."/>
            <person name="Bloom T."/>
            <person name="Blye J."/>
            <person name="Boguslavskiy L."/>
            <person name="Bonnet C."/>
            <person name="Boukhgalter B."/>
            <person name="Bourzgui I."/>
            <person name="Brown A."/>
            <person name="Cahill P."/>
            <person name="Channer S."/>
            <person name="Cheshatsang Y."/>
            <person name="Chuda L."/>
            <person name="Citroen M."/>
            <person name="Collymore A."/>
            <person name="Cooke P."/>
            <person name="Costello M."/>
            <person name="D'Aco K."/>
            <person name="Daza R."/>
            <person name="De Haan G."/>
            <person name="DeGray S."/>
            <person name="DeMaso C."/>
            <person name="Dhargay N."/>
            <person name="Dooley K."/>
            <person name="Dooley E."/>
            <person name="Doricent M."/>
            <person name="Dorje P."/>
            <person name="Dorjee K."/>
            <person name="Dupes A."/>
            <person name="Elong R."/>
            <person name="Falk J."/>
            <person name="Farina A."/>
            <person name="Faro S."/>
            <person name="Ferguson D."/>
            <person name="Fisher S."/>
            <person name="Foley C.D."/>
            <person name="Franke A."/>
            <person name="Friedrich D."/>
            <person name="Gadbois L."/>
            <person name="Gearin G."/>
            <person name="Gearin C.R."/>
            <person name="Giannoukos G."/>
            <person name="Goode T."/>
            <person name="Graham J."/>
            <person name="Grandbois E."/>
            <person name="Grewal S."/>
            <person name="Gyaltsen K."/>
            <person name="Hafez N."/>
            <person name="Hagos B."/>
            <person name="Hall J."/>
            <person name="Henson C."/>
            <person name="Hollinger A."/>
            <person name="Honan T."/>
            <person name="Huard M.D."/>
            <person name="Hughes L."/>
            <person name="Hurhula B."/>
            <person name="Husby M.E."/>
            <person name="Kamat A."/>
            <person name="Kanga B."/>
            <person name="Kashin S."/>
            <person name="Khazanovich D."/>
            <person name="Kisner P."/>
            <person name="Lance K."/>
            <person name="Lara M."/>
            <person name="Lee W."/>
            <person name="Lennon N."/>
            <person name="Letendre F."/>
            <person name="LeVine R."/>
            <person name="Lipovsky A."/>
            <person name="Liu X."/>
            <person name="Liu J."/>
            <person name="Liu S."/>
            <person name="Lokyitsang T."/>
            <person name="Lokyitsang Y."/>
            <person name="Lubonja R."/>
            <person name="Lui A."/>
            <person name="MacDonald P."/>
            <person name="Magnisalis V."/>
            <person name="Maru K."/>
            <person name="Matthews C."/>
            <person name="McCusker W."/>
            <person name="McDonough S."/>
            <person name="Mehta T."/>
            <person name="Meldrim J."/>
            <person name="Meneus L."/>
            <person name="Mihai O."/>
            <person name="Mihalev A."/>
            <person name="Mihova T."/>
            <person name="Mittelman R."/>
            <person name="Mlenga V."/>
            <person name="Montmayeur A."/>
            <person name="Mulrain L."/>
            <person name="Navidi A."/>
            <person name="Naylor J."/>
            <person name="Negash T."/>
            <person name="Nguyen T."/>
            <person name="Nguyen N."/>
            <person name="Nicol R."/>
            <person name="Norbu C."/>
            <person name="Norbu N."/>
            <person name="Novod N."/>
            <person name="O'Neill B."/>
            <person name="Osman S."/>
            <person name="Markiewicz E."/>
            <person name="Oyono O.L."/>
            <person name="Patti C."/>
            <person name="Phunkhang P."/>
            <person name="Pierre F."/>
            <person name="Priest M."/>
            <person name="Raghuraman S."/>
            <person name="Rege F."/>
            <person name="Reyes R."/>
            <person name="Rise C."/>
            <person name="Rogov P."/>
            <person name="Ross K."/>
            <person name="Ryan E."/>
            <person name="Settipalli S."/>
            <person name="Shea T."/>
            <person name="Sherpa N."/>
            <person name="Shi L."/>
            <person name="Shih D."/>
            <person name="Sparrow T."/>
            <person name="Spaulding J."/>
            <person name="Stalker J."/>
            <person name="Stange-Thomann N."/>
            <person name="Stavropoulos S."/>
            <person name="Stone C."/>
            <person name="Strader C."/>
            <person name="Tesfaye S."/>
            <person name="Thomson T."/>
            <person name="Thoulutsang Y."/>
            <person name="Thoulutsang D."/>
            <person name="Topham K."/>
            <person name="Topping I."/>
            <person name="Tsamla T."/>
            <person name="Vassiliev H."/>
            <person name="Vo A."/>
            <person name="Wangchuk T."/>
            <person name="Wangdi T."/>
            <person name="Weiand M."/>
            <person name="Wilkinson J."/>
            <person name="Wilson A."/>
            <person name="Yadav S."/>
            <person name="Young G."/>
            <person name="Yu Q."/>
            <person name="Zembek L."/>
            <person name="Zhong D."/>
            <person name="Zimmer A."/>
            <person name="Zwirko Z."/>
            <person name="Jaffe D.B."/>
            <person name="Alvarez P."/>
            <person name="Brockman W."/>
            <person name="Butler J."/>
            <person name="Chin C."/>
            <person name="Gnerre S."/>
            <person name="Grabherr M."/>
            <person name="Kleber M."/>
            <person name="Mauceli E."/>
            <person name="MacCallum I."/>
        </authorList>
    </citation>
    <scope>NUCLEOTIDE SEQUENCE [LARGE SCALE GENOMIC DNA]</scope>
    <source>
        <strain evidence="2">MSH-3 / Tucson 14011-0111.49</strain>
    </source>
</reference>
<dbReference type="eggNOG" id="ENOG502SAYN">
    <property type="taxonomic scope" value="Eukaryota"/>
</dbReference>
<dbReference type="KEGG" id="dpe:6599622"/>
<name>B4H1K3_DROPE</name>
<organism evidence="2">
    <name type="scientific">Drosophila persimilis</name>
    <name type="common">Fruit fly</name>
    <dbReference type="NCBI Taxonomy" id="7234"/>
    <lineage>
        <taxon>Eukaryota</taxon>
        <taxon>Metazoa</taxon>
        <taxon>Ecdysozoa</taxon>
        <taxon>Arthropoda</taxon>
        <taxon>Hexapoda</taxon>
        <taxon>Insecta</taxon>
        <taxon>Pterygota</taxon>
        <taxon>Neoptera</taxon>
        <taxon>Endopterygota</taxon>
        <taxon>Diptera</taxon>
        <taxon>Brachycera</taxon>
        <taxon>Muscomorpha</taxon>
        <taxon>Ephydroidea</taxon>
        <taxon>Drosophilidae</taxon>
        <taxon>Drosophila</taxon>
        <taxon>Sophophora</taxon>
    </lineage>
</organism>
<proteinExistence type="predicted"/>
<accession>B4H1K3</accession>
<dbReference type="OMA" id="DRAWITM"/>
<dbReference type="EMBL" id="CH479202">
    <property type="protein sequence ID" value="EDW30180.1"/>
    <property type="molecule type" value="Genomic_DNA"/>
</dbReference>
<evidence type="ECO:0000313" key="1">
    <source>
        <dbReference type="EMBL" id="EDW30180.1"/>
    </source>
</evidence>
<keyword evidence="2" id="KW-1185">Reference proteome</keyword>
<dbReference type="OrthoDB" id="6021743at2759"/>